<proteinExistence type="predicted"/>
<dbReference type="Proteomes" id="UP000282613">
    <property type="component" value="Unassembled WGS sequence"/>
</dbReference>
<keyword evidence="3" id="KW-1185">Reference proteome</keyword>
<evidence type="ECO:0000256" key="1">
    <source>
        <dbReference type="SAM" id="Coils"/>
    </source>
</evidence>
<feature type="coiled-coil region" evidence="1">
    <location>
        <begin position="126"/>
        <end position="153"/>
    </location>
</feature>
<sequence>MKKFEQMRFPETFTSSDFSEERDPKKMSRVLSWLFQFFETFAPANEYAYNVWNSYKEKASHATALKEKIDSLRIINKTEEEKRLQYQNIIVELQSSLTDKLTSKRQVDERVASEGRKLSLLTESEKSLSLEAVEELKAKLNSLEIEMQEIRAKTFQVDQSISEFKRLHEVIEHQLVTVAKACHSLLHQMSQSQMDTEKSDKEIAVRSANIESLVKKTTDVTEQLRISEHNIVKAKVLEATQTLNDERIKKEKAALLDKYCFVFKSLESDVTTKEALLKTTKALYENEYSNKKREDDWRKIEELKDILQRLYQAYVQG</sequence>
<evidence type="ECO:0000313" key="2">
    <source>
        <dbReference type="EMBL" id="VDK41185.1"/>
    </source>
</evidence>
<dbReference type="OrthoDB" id="6258727at2759"/>
<reference evidence="4" key="1">
    <citation type="submission" date="2017-02" db="UniProtKB">
        <authorList>
            <consortium name="WormBaseParasite"/>
        </authorList>
    </citation>
    <scope>IDENTIFICATION</scope>
</reference>
<evidence type="ECO:0000313" key="4">
    <source>
        <dbReference type="WBParaSite" id="TASK_0000887001-mRNA-1"/>
    </source>
</evidence>
<evidence type="ECO:0000313" key="3">
    <source>
        <dbReference type="Proteomes" id="UP000282613"/>
    </source>
</evidence>
<accession>A0A0R3WDM0</accession>
<reference evidence="2 3" key="2">
    <citation type="submission" date="2018-11" db="EMBL/GenBank/DDBJ databases">
        <authorList>
            <consortium name="Pathogen Informatics"/>
        </authorList>
    </citation>
    <scope>NUCLEOTIDE SEQUENCE [LARGE SCALE GENOMIC DNA]</scope>
</reference>
<dbReference type="AlphaFoldDB" id="A0A0R3WDM0"/>
<gene>
    <name evidence="2" type="ORF">TASK_LOCUS8871</name>
</gene>
<protein>
    <submittedName>
        <fullName evidence="4">M protein repeat protein</fullName>
    </submittedName>
</protein>
<name>A0A0R3WDM0_TAEAS</name>
<organism evidence="4">
    <name type="scientific">Taenia asiatica</name>
    <name type="common">Asian tapeworm</name>
    <dbReference type="NCBI Taxonomy" id="60517"/>
    <lineage>
        <taxon>Eukaryota</taxon>
        <taxon>Metazoa</taxon>
        <taxon>Spiralia</taxon>
        <taxon>Lophotrochozoa</taxon>
        <taxon>Platyhelminthes</taxon>
        <taxon>Cestoda</taxon>
        <taxon>Eucestoda</taxon>
        <taxon>Cyclophyllidea</taxon>
        <taxon>Taeniidae</taxon>
        <taxon>Taenia</taxon>
    </lineage>
</organism>
<keyword evidence="1" id="KW-0175">Coiled coil</keyword>
<dbReference type="EMBL" id="UYRS01018915">
    <property type="protein sequence ID" value="VDK41185.1"/>
    <property type="molecule type" value="Genomic_DNA"/>
</dbReference>
<dbReference type="WBParaSite" id="TASK_0000887001-mRNA-1">
    <property type="protein sequence ID" value="TASK_0000887001-mRNA-1"/>
    <property type="gene ID" value="TASK_0000887001"/>
</dbReference>